<accession>A0A9Q0YIA3</accession>
<dbReference type="AlphaFoldDB" id="A0A9Q0YIA3"/>
<dbReference type="InterPro" id="IPR040079">
    <property type="entry name" value="Glutathione_S-Trfase"/>
</dbReference>
<dbReference type="PANTHER" id="PTHR11571:SF150">
    <property type="entry name" value="GLUTATHIONE S-TRANSFERASE"/>
    <property type="match status" value="1"/>
</dbReference>
<evidence type="ECO:0000259" key="1">
    <source>
        <dbReference type="PROSITE" id="PS50404"/>
    </source>
</evidence>
<sequence length="198" mass="22240">MTGYKLYYARARGEVKIIQLIFAAAGRNYEDIQLNDDDLKTFAKDYGIPATAFPLLQFGDNEFLCFTEVISRSLAREFGLVPKDNRQHSAVDFVCELVEHLAQLTGIYQATANQRAKEDSKNRIHEILHLLAGVLKKLKGQGAFFLGDKISMADLSFFLWSGFVTSVIPDVMPNHPTLQTLVDHVKSNANVSKWLTSK</sequence>
<dbReference type="InterPro" id="IPR036249">
    <property type="entry name" value="Thioredoxin-like_sf"/>
</dbReference>
<reference evidence="3" key="1">
    <citation type="submission" date="2021-10" db="EMBL/GenBank/DDBJ databases">
        <title>Tropical sea cucumber genome reveals ecological adaptation and Cuvierian tubules defense mechanism.</title>
        <authorList>
            <person name="Chen T."/>
        </authorList>
    </citation>
    <scope>NUCLEOTIDE SEQUENCE</scope>
    <source>
        <strain evidence="3">Nanhai2018</strain>
        <tissue evidence="3">Muscle</tissue>
    </source>
</reference>
<name>A0A9Q0YIA3_HOLLE</name>
<protein>
    <submittedName>
        <fullName evidence="3">S-crystallin 3</fullName>
    </submittedName>
</protein>
<evidence type="ECO:0000313" key="4">
    <source>
        <dbReference type="Proteomes" id="UP001152320"/>
    </source>
</evidence>
<dbReference type="PANTHER" id="PTHR11571">
    <property type="entry name" value="GLUTATHIONE S-TRANSFERASE"/>
    <property type="match status" value="1"/>
</dbReference>
<dbReference type="Pfam" id="PF14497">
    <property type="entry name" value="GST_C_3"/>
    <property type="match status" value="1"/>
</dbReference>
<dbReference type="GO" id="GO:0006749">
    <property type="term" value="P:glutathione metabolic process"/>
    <property type="evidence" value="ECO:0007669"/>
    <property type="project" value="TreeGrafter"/>
</dbReference>
<dbReference type="Gene3D" id="1.20.1050.10">
    <property type="match status" value="1"/>
</dbReference>
<organism evidence="3 4">
    <name type="scientific">Holothuria leucospilota</name>
    <name type="common">Black long sea cucumber</name>
    <name type="synonym">Mertensiothuria leucospilota</name>
    <dbReference type="NCBI Taxonomy" id="206669"/>
    <lineage>
        <taxon>Eukaryota</taxon>
        <taxon>Metazoa</taxon>
        <taxon>Echinodermata</taxon>
        <taxon>Eleutherozoa</taxon>
        <taxon>Echinozoa</taxon>
        <taxon>Holothuroidea</taxon>
        <taxon>Aspidochirotacea</taxon>
        <taxon>Aspidochirotida</taxon>
        <taxon>Holothuriidae</taxon>
        <taxon>Holothuria</taxon>
    </lineage>
</organism>
<dbReference type="InterPro" id="IPR004045">
    <property type="entry name" value="Glutathione_S-Trfase_N"/>
</dbReference>
<dbReference type="OrthoDB" id="414243at2759"/>
<comment type="caution">
    <text evidence="3">The sequence shown here is derived from an EMBL/GenBank/DDBJ whole genome shotgun (WGS) entry which is preliminary data.</text>
</comment>
<dbReference type="Gene3D" id="3.40.30.10">
    <property type="entry name" value="Glutaredoxin"/>
    <property type="match status" value="1"/>
</dbReference>
<dbReference type="InterPro" id="IPR004046">
    <property type="entry name" value="GST_C"/>
</dbReference>
<dbReference type="SUPFAM" id="SSF52833">
    <property type="entry name" value="Thioredoxin-like"/>
    <property type="match status" value="1"/>
</dbReference>
<proteinExistence type="predicted"/>
<gene>
    <name evidence="3" type="ORF">HOLleu_38140</name>
</gene>
<keyword evidence="4" id="KW-1185">Reference proteome</keyword>
<feature type="domain" description="GST C-terminal" evidence="2">
    <location>
        <begin position="84"/>
        <end position="198"/>
    </location>
</feature>
<evidence type="ECO:0000259" key="2">
    <source>
        <dbReference type="PROSITE" id="PS50405"/>
    </source>
</evidence>
<dbReference type="EMBL" id="JAIZAY010000020">
    <property type="protein sequence ID" value="KAJ8023065.1"/>
    <property type="molecule type" value="Genomic_DNA"/>
</dbReference>
<feature type="domain" description="GST N-terminal" evidence="1">
    <location>
        <begin position="2"/>
        <end position="82"/>
    </location>
</feature>
<dbReference type="PROSITE" id="PS50404">
    <property type="entry name" value="GST_NTER"/>
    <property type="match status" value="1"/>
</dbReference>
<dbReference type="InterPro" id="IPR050213">
    <property type="entry name" value="GST_superfamily"/>
</dbReference>
<dbReference type="InterPro" id="IPR036282">
    <property type="entry name" value="Glutathione-S-Trfase_C_sf"/>
</dbReference>
<evidence type="ECO:0000313" key="3">
    <source>
        <dbReference type="EMBL" id="KAJ8023065.1"/>
    </source>
</evidence>
<dbReference type="GO" id="GO:0004364">
    <property type="term" value="F:glutathione transferase activity"/>
    <property type="evidence" value="ECO:0007669"/>
    <property type="project" value="TreeGrafter"/>
</dbReference>
<dbReference type="InterPro" id="IPR010987">
    <property type="entry name" value="Glutathione-S-Trfase_C-like"/>
</dbReference>
<dbReference type="SFLD" id="SFLDS00019">
    <property type="entry name" value="Glutathione_Transferase_(cytos"/>
    <property type="match status" value="1"/>
</dbReference>
<dbReference type="PROSITE" id="PS50405">
    <property type="entry name" value="GST_CTER"/>
    <property type="match status" value="1"/>
</dbReference>
<dbReference type="Proteomes" id="UP001152320">
    <property type="component" value="Chromosome 20"/>
</dbReference>
<dbReference type="SUPFAM" id="SSF47616">
    <property type="entry name" value="GST C-terminal domain-like"/>
    <property type="match status" value="1"/>
</dbReference>